<dbReference type="Gene3D" id="3.80.10.10">
    <property type="entry name" value="Ribonuclease Inhibitor"/>
    <property type="match status" value="3"/>
</dbReference>
<gene>
    <name evidence="1" type="ORF">V8G54_028716</name>
</gene>
<sequence>MVMIREDSKGSLFGNVSSVAFDFISELTELRVLSLPFNALEVLNLAGNELNGYVPGFVGRLRGMYLSFNQFSGVVPREIGENCSKLEHLDLSGIRNCERLRTLLLYSNLLEEGIPGEFGKLKSLEVLDVSRNTLSGSVPRELGNCSELLVLVLSNLFDVRGDAAGDFGKLGSVNDEVNYFEGSMPLEVFSLPNLRILWAPMVNLEGSFQGNWGGCQSLEMVNLAQNFLSGEFPNQLGVCKRLHFLDLSGNNLTGVFSEELHVPCMSVFDVSGNMLSGLVPDFSNISFYFTLTRG</sequence>
<dbReference type="InterPro" id="IPR032675">
    <property type="entry name" value="LRR_dom_sf"/>
</dbReference>
<dbReference type="Pfam" id="PF00560">
    <property type="entry name" value="LRR_1"/>
    <property type="match status" value="4"/>
</dbReference>
<dbReference type="EMBL" id="CP144692">
    <property type="protein sequence ID" value="WVY96565.1"/>
    <property type="molecule type" value="Genomic_DNA"/>
</dbReference>
<dbReference type="InterPro" id="IPR052941">
    <property type="entry name" value="StomDev_PlantInt_Reg"/>
</dbReference>
<dbReference type="InterPro" id="IPR001611">
    <property type="entry name" value="Leu-rich_rpt"/>
</dbReference>
<dbReference type="AlphaFoldDB" id="A0AAQ3RLY3"/>
<evidence type="ECO:0000313" key="2">
    <source>
        <dbReference type="Proteomes" id="UP001374535"/>
    </source>
</evidence>
<dbReference type="Proteomes" id="UP001374535">
    <property type="component" value="Chromosome 9"/>
</dbReference>
<organism evidence="1 2">
    <name type="scientific">Vigna mungo</name>
    <name type="common">Black gram</name>
    <name type="synonym">Phaseolus mungo</name>
    <dbReference type="NCBI Taxonomy" id="3915"/>
    <lineage>
        <taxon>Eukaryota</taxon>
        <taxon>Viridiplantae</taxon>
        <taxon>Streptophyta</taxon>
        <taxon>Embryophyta</taxon>
        <taxon>Tracheophyta</taxon>
        <taxon>Spermatophyta</taxon>
        <taxon>Magnoliopsida</taxon>
        <taxon>eudicotyledons</taxon>
        <taxon>Gunneridae</taxon>
        <taxon>Pentapetalae</taxon>
        <taxon>rosids</taxon>
        <taxon>fabids</taxon>
        <taxon>Fabales</taxon>
        <taxon>Fabaceae</taxon>
        <taxon>Papilionoideae</taxon>
        <taxon>50 kb inversion clade</taxon>
        <taxon>NPAAA clade</taxon>
        <taxon>indigoferoid/millettioid clade</taxon>
        <taxon>Phaseoleae</taxon>
        <taxon>Vigna</taxon>
    </lineage>
</organism>
<accession>A0AAQ3RLY3</accession>
<protein>
    <submittedName>
        <fullName evidence="1">Uncharacterized protein</fullName>
    </submittedName>
</protein>
<dbReference type="SUPFAM" id="SSF52058">
    <property type="entry name" value="L domain-like"/>
    <property type="match status" value="1"/>
</dbReference>
<proteinExistence type="predicted"/>
<name>A0AAQ3RLY3_VIGMU</name>
<dbReference type="PANTHER" id="PTHR48004:SF59">
    <property type="entry name" value="LEUCINE-RICH REPEAT-CONTAINING N-TERMINAL PLANT-TYPE DOMAIN-CONTAINING PROTEIN"/>
    <property type="match status" value="1"/>
</dbReference>
<keyword evidence="2" id="KW-1185">Reference proteome</keyword>
<reference evidence="1 2" key="1">
    <citation type="journal article" date="2023" name="Life. Sci Alliance">
        <title>Evolutionary insights into 3D genome organization and epigenetic landscape of Vigna mungo.</title>
        <authorList>
            <person name="Junaid A."/>
            <person name="Singh B."/>
            <person name="Bhatia S."/>
        </authorList>
    </citation>
    <scope>NUCLEOTIDE SEQUENCE [LARGE SCALE GENOMIC DNA]</scope>
    <source>
        <strain evidence="1">Urdbean</strain>
    </source>
</reference>
<dbReference type="PANTHER" id="PTHR48004">
    <property type="entry name" value="OS01G0149700 PROTEIN"/>
    <property type="match status" value="1"/>
</dbReference>
<evidence type="ECO:0000313" key="1">
    <source>
        <dbReference type="EMBL" id="WVY96565.1"/>
    </source>
</evidence>